<evidence type="ECO:0000259" key="1">
    <source>
        <dbReference type="Pfam" id="PF00535"/>
    </source>
</evidence>
<accession>A0A171A422</accession>
<reference evidence="3" key="1">
    <citation type="submission" date="2016-04" db="EMBL/GenBank/DDBJ databases">
        <title>Draft genome sequence of Paludibacter jiangxiensis strain NM7.</title>
        <authorList>
            <person name="Qiu Y."/>
            <person name="Matsuura N."/>
            <person name="Ohashi A."/>
            <person name="Tourlousse M.D."/>
            <person name="Sekiguchi Y."/>
        </authorList>
    </citation>
    <scope>NUCLEOTIDE SEQUENCE [LARGE SCALE GENOMIC DNA]</scope>
    <source>
        <strain evidence="3">NM7</strain>
    </source>
</reference>
<dbReference type="STRING" id="681398.PJIAN_3579"/>
<dbReference type="SUPFAM" id="SSF53448">
    <property type="entry name" value="Nucleotide-diphospho-sugar transferases"/>
    <property type="match status" value="1"/>
</dbReference>
<name>A0A171A422_9BACT</name>
<comment type="caution">
    <text evidence="2">The sequence shown here is derived from an EMBL/GenBank/DDBJ whole genome shotgun (WGS) entry which is preliminary data.</text>
</comment>
<evidence type="ECO:0000313" key="3">
    <source>
        <dbReference type="Proteomes" id="UP000076586"/>
    </source>
</evidence>
<dbReference type="AlphaFoldDB" id="A0A171A422"/>
<dbReference type="CDD" id="cd06433">
    <property type="entry name" value="GT_2_WfgS_like"/>
    <property type="match status" value="1"/>
</dbReference>
<dbReference type="PANTHER" id="PTHR22916:SF3">
    <property type="entry name" value="UDP-GLCNAC:BETAGAL BETA-1,3-N-ACETYLGLUCOSAMINYLTRANSFERASE-LIKE PROTEIN 1"/>
    <property type="match status" value="1"/>
</dbReference>
<keyword evidence="2" id="KW-0808">Transferase</keyword>
<sequence length="253" mass="29511">MKISIITIVYNNKHCITDAIQSVQSQTYLDIEHIVVDGGSTDGTQEIIEPYRPNLAVYISEKDKGLYDALNKGIKAATGDVIGILHSDDLYYDQDTLSKVAKCFEQTGADLVYANGQYVDKQDPNSVKRIYPAKSYRKRFLRFGWIPLHTTIYVKRELFEKYGLYETQYRIASDYEISLRWFLNDNIKKIFLNEWVVKMRMGGKSTTAALQQKKSSEDLEIIKKYRLWGYFTLFCKIGRKIPQYILPRFIQYE</sequence>
<dbReference type="Pfam" id="PF00535">
    <property type="entry name" value="Glycos_transf_2"/>
    <property type="match status" value="1"/>
</dbReference>
<dbReference type="RefSeq" id="WP_068704268.1">
    <property type="nucleotide sequence ID" value="NZ_BDCR01000003.1"/>
</dbReference>
<dbReference type="InterPro" id="IPR029044">
    <property type="entry name" value="Nucleotide-diphossugar_trans"/>
</dbReference>
<organism evidence="2 3">
    <name type="scientific">Paludibacter jiangxiensis</name>
    <dbReference type="NCBI Taxonomy" id="681398"/>
    <lineage>
        <taxon>Bacteria</taxon>
        <taxon>Pseudomonadati</taxon>
        <taxon>Bacteroidota</taxon>
        <taxon>Bacteroidia</taxon>
        <taxon>Bacteroidales</taxon>
        <taxon>Paludibacteraceae</taxon>
        <taxon>Paludibacter</taxon>
    </lineage>
</organism>
<dbReference type="Gene3D" id="3.90.550.10">
    <property type="entry name" value="Spore Coat Polysaccharide Biosynthesis Protein SpsA, Chain A"/>
    <property type="match status" value="1"/>
</dbReference>
<dbReference type="Proteomes" id="UP000076586">
    <property type="component" value="Unassembled WGS sequence"/>
</dbReference>
<dbReference type="GO" id="GO:0016758">
    <property type="term" value="F:hexosyltransferase activity"/>
    <property type="evidence" value="ECO:0007669"/>
    <property type="project" value="UniProtKB-ARBA"/>
</dbReference>
<dbReference type="InterPro" id="IPR001173">
    <property type="entry name" value="Glyco_trans_2-like"/>
</dbReference>
<proteinExistence type="predicted"/>
<feature type="domain" description="Glycosyltransferase 2-like" evidence="1">
    <location>
        <begin position="4"/>
        <end position="146"/>
    </location>
</feature>
<protein>
    <submittedName>
        <fullName evidence="2">Glycosyltransferase</fullName>
    </submittedName>
</protein>
<gene>
    <name evidence="2" type="ORF">PJIAN_3579</name>
</gene>
<dbReference type="OrthoDB" id="9788101at2"/>
<reference evidence="3" key="2">
    <citation type="journal article" date="2017" name="Genome Announc.">
        <title>Draft genome sequence of Paludibacter jiangxiensis NM7(T), a propionate-producing fermentative bacterium.</title>
        <authorList>
            <person name="Qiu Y.-L."/>
            <person name="Tourlousse D.M."/>
            <person name="Matsuura N."/>
            <person name="Ohashi A."/>
            <person name="Sekiguchi Y."/>
        </authorList>
    </citation>
    <scope>NUCLEOTIDE SEQUENCE [LARGE SCALE GENOMIC DNA]</scope>
    <source>
        <strain evidence="3">NM7</strain>
    </source>
</reference>
<evidence type="ECO:0000313" key="2">
    <source>
        <dbReference type="EMBL" id="GAT63262.1"/>
    </source>
</evidence>
<keyword evidence="3" id="KW-1185">Reference proteome</keyword>
<dbReference type="EMBL" id="BDCR01000003">
    <property type="protein sequence ID" value="GAT63262.1"/>
    <property type="molecule type" value="Genomic_DNA"/>
</dbReference>
<dbReference type="PANTHER" id="PTHR22916">
    <property type="entry name" value="GLYCOSYLTRANSFERASE"/>
    <property type="match status" value="1"/>
</dbReference>